<protein>
    <submittedName>
        <fullName evidence="1">Uncharacterized protein</fullName>
    </submittedName>
</protein>
<dbReference type="EMBL" id="GBXM01016357">
    <property type="protein sequence ID" value="JAH92220.1"/>
    <property type="molecule type" value="Transcribed_RNA"/>
</dbReference>
<sequence>MSAESVWLLLCINGAFKKTFFCWFCFCSLWKIDANVVKPNLFCSFRINVD</sequence>
<accession>A0A0E9WRN2</accession>
<reference evidence="1" key="1">
    <citation type="submission" date="2014-11" db="EMBL/GenBank/DDBJ databases">
        <authorList>
            <person name="Amaro Gonzalez C."/>
        </authorList>
    </citation>
    <scope>NUCLEOTIDE SEQUENCE</scope>
</reference>
<reference evidence="1" key="2">
    <citation type="journal article" date="2015" name="Fish Shellfish Immunol.">
        <title>Early steps in the European eel (Anguilla anguilla)-Vibrio vulnificus interaction in the gills: Role of the RtxA13 toxin.</title>
        <authorList>
            <person name="Callol A."/>
            <person name="Pajuelo D."/>
            <person name="Ebbesson L."/>
            <person name="Teles M."/>
            <person name="MacKenzie S."/>
            <person name="Amaro C."/>
        </authorList>
    </citation>
    <scope>NUCLEOTIDE SEQUENCE</scope>
</reference>
<evidence type="ECO:0000313" key="1">
    <source>
        <dbReference type="EMBL" id="JAH92220.1"/>
    </source>
</evidence>
<name>A0A0E9WRN2_ANGAN</name>
<proteinExistence type="predicted"/>
<dbReference type="AlphaFoldDB" id="A0A0E9WRN2"/>
<organism evidence="1">
    <name type="scientific">Anguilla anguilla</name>
    <name type="common">European freshwater eel</name>
    <name type="synonym">Muraena anguilla</name>
    <dbReference type="NCBI Taxonomy" id="7936"/>
    <lineage>
        <taxon>Eukaryota</taxon>
        <taxon>Metazoa</taxon>
        <taxon>Chordata</taxon>
        <taxon>Craniata</taxon>
        <taxon>Vertebrata</taxon>
        <taxon>Euteleostomi</taxon>
        <taxon>Actinopterygii</taxon>
        <taxon>Neopterygii</taxon>
        <taxon>Teleostei</taxon>
        <taxon>Anguilliformes</taxon>
        <taxon>Anguillidae</taxon>
        <taxon>Anguilla</taxon>
    </lineage>
</organism>